<dbReference type="InterPro" id="IPR001647">
    <property type="entry name" value="HTH_TetR"/>
</dbReference>
<dbReference type="EMBL" id="CP157940">
    <property type="protein sequence ID" value="XBS52964.1"/>
    <property type="molecule type" value="Genomic_DNA"/>
</dbReference>
<organism evidence="6">
    <name type="scientific">Lacrimispora sp. BS-2</name>
    <dbReference type="NCBI Taxonomy" id="3151850"/>
    <lineage>
        <taxon>Bacteria</taxon>
        <taxon>Bacillati</taxon>
        <taxon>Bacillota</taxon>
        <taxon>Clostridia</taxon>
        <taxon>Lachnospirales</taxon>
        <taxon>Lachnospiraceae</taxon>
        <taxon>Lacrimispora</taxon>
    </lineage>
</organism>
<dbReference type="GO" id="GO:0003677">
    <property type="term" value="F:DNA binding"/>
    <property type="evidence" value="ECO:0007669"/>
    <property type="project" value="UniProtKB-UniRule"/>
</dbReference>
<keyword evidence="3" id="KW-0804">Transcription</keyword>
<evidence type="ECO:0000256" key="4">
    <source>
        <dbReference type="PROSITE-ProRule" id="PRU00335"/>
    </source>
</evidence>
<evidence type="ECO:0000256" key="1">
    <source>
        <dbReference type="ARBA" id="ARBA00023015"/>
    </source>
</evidence>
<dbReference type="SUPFAM" id="SSF46689">
    <property type="entry name" value="Homeodomain-like"/>
    <property type="match status" value="1"/>
</dbReference>
<dbReference type="Gene3D" id="1.10.357.10">
    <property type="entry name" value="Tetracycline Repressor, domain 2"/>
    <property type="match status" value="1"/>
</dbReference>
<evidence type="ECO:0000259" key="5">
    <source>
        <dbReference type="PROSITE" id="PS50977"/>
    </source>
</evidence>
<accession>A0AAU7PLA1</accession>
<dbReference type="PRINTS" id="PR00455">
    <property type="entry name" value="HTHTETR"/>
</dbReference>
<keyword evidence="1" id="KW-0805">Transcription regulation</keyword>
<dbReference type="AlphaFoldDB" id="A0AAU7PLA1"/>
<proteinExistence type="predicted"/>
<protein>
    <submittedName>
        <fullName evidence="6">TetR/AcrR family transcriptional regulator</fullName>
    </submittedName>
</protein>
<dbReference type="PANTHER" id="PTHR47506:SF1">
    <property type="entry name" value="HTH-TYPE TRANSCRIPTIONAL REGULATOR YJDC"/>
    <property type="match status" value="1"/>
</dbReference>
<feature type="domain" description="HTH tetR-type" evidence="5">
    <location>
        <begin position="6"/>
        <end position="66"/>
    </location>
</feature>
<dbReference type="PROSITE" id="PS50977">
    <property type="entry name" value="HTH_TETR_2"/>
    <property type="match status" value="1"/>
</dbReference>
<feature type="DNA-binding region" description="H-T-H motif" evidence="4">
    <location>
        <begin position="29"/>
        <end position="48"/>
    </location>
</feature>
<reference evidence="6" key="1">
    <citation type="submission" date="2024-06" db="EMBL/GenBank/DDBJ databases">
        <title>Lacrimispora cavernae sp. nov., a novel anaerobe isolated from bat guano pile inside a cave.</title>
        <authorList>
            <person name="Miller S.L."/>
            <person name="Lu N."/>
            <person name="King J."/>
            <person name="Sankaranarayanan K."/>
            <person name="Lawson P.A."/>
        </authorList>
    </citation>
    <scope>NUCLEOTIDE SEQUENCE</scope>
    <source>
        <strain evidence="6">BS-2</strain>
    </source>
</reference>
<keyword evidence="2 4" id="KW-0238">DNA-binding</keyword>
<gene>
    <name evidence="6" type="ORF">ABFV83_14165</name>
</gene>
<sequence length="203" mass="23596">MARPDHSIDPRILNSAKKVFLTHGFQNASLKEICEDAGITTGALYKRYKGKEALFNAVTADTVAALDDFLKQRCTVEAGLLSDEALIKAWDMDEEYMLGYFRFLQEYRDGFILLIKCAEGTAYSNFQHDWVEKMSVKTYEYFLETQKRGLTHRSISMEELHILLSAFWTTIYEPFIHDFTWEQIEAHSKLICGLFNWYQVLGF</sequence>
<evidence type="ECO:0000313" key="6">
    <source>
        <dbReference type="EMBL" id="XBS52964.1"/>
    </source>
</evidence>
<dbReference type="InterPro" id="IPR009057">
    <property type="entry name" value="Homeodomain-like_sf"/>
</dbReference>
<evidence type="ECO:0000256" key="2">
    <source>
        <dbReference type="ARBA" id="ARBA00023125"/>
    </source>
</evidence>
<dbReference type="RefSeq" id="WP_349944701.1">
    <property type="nucleotide sequence ID" value="NZ_CP157940.1"/>
</dbReference>
<name>A0AAU7PLA1_9FIRM</name>
<evidence type="ECO:0000256" key="3">
    <source>
        <dbReference type="ARBA" id="ARBA00023163"/>
    </source>
</evidence>
<dbReference type="Pfam" id="PF00440">
    <property type="entry name" value="TetR_N"/>
    <property type="match status" value="1"/>
</dbReference>
<dbReference type="PANTHER" id="PTHR47506">
    <property type="entry name" value="TRANSCRIPTIONAL REGULATORY PROTEIN"/>
    <property type="match status" value="1"/>
</dbReference>